<dbReference type="InterPro" id="IPR008969">
    <property type="entry name" value="CarboxyPept-like_regulatory"/>
</dbReference>
<feature type="chain" id="PRO_5043526673" description="Carboxypeptidase regulatory-like domain-containing protein" evidence="2">
    <location>
        <begin position="39"/>
        <end position="737"/>
    </location>
</feature>
<evidence type="ECO:0008006" key="4">
    <source>
        <dbReference type="Google" id="ProtNLM"/>
    </source>
</evidence>
<accession>A0AAU8LZP3</accession>
<gene>
    <name evidence="3" type="ORF">Q3M24_05905</name>
</gene>
<sequence length="737" mass="79840">MNSLMNTKKLQNNKRIARSALLSLIVCCFMVISHNAFAQYQPDIEATDSGGGTWGEILRMNVRIQGSGAIFSITSKKGPFYNTNSVTIRSGSHDGPIVVAGKIAPGSEAANLQVDLDAVPSFPHRFFATITNNIGFAWVGPIQISKNVTAITEPVPWEDTPSNVAPQPQRPIIDESPDKAEVDSVVNIAVTAGQNHTNDMVRLQCTASSSDTSPSSPYRSGWVYSGDTIKIPLTFHSTGTQVIFCNTLNNQGETSSLSQRTIIVTPAQRFAITPPAPRNNISTPVAPMATPATPRFTDSRPRMYTPPVTPSAPATQPNYTAPKPNFSPPAPNYSETPPPSTPARRRITSTPVPLVEVPDQGPVNTPISIKLTAGLDPQNRDLVRIGCTASDSDRTPDNPYLSDWLPPEGKAEGTFTFYSPGPKTIYCTSYSRQGVTSPSTNRTLNVQYANQAPGAPVISEYPYTTEPGRTTYITVTAGGDPDGDQVQVKCSATDSSITGNSPYLSEWVAPKATVSASLTFFTAGNKEITCISIDSKDAQSNPTTRKLHVHTSQYASTHRMPDYNFNNRSSASSNAAAAQDCGCDQKKKAQEEIDFNQPYIPGFPIPNRQNTYEPPKRQADLSGRVVYRSSGRPAQNALIKFWNPMSGQTYTETTDFNGSFEFNFLHKNLTGQLQATKGADASVIREVQIKPAEPVFLDLTIMDSTPAPAPAPQQSYWPSQQATQPAPPAHNSVWQFN</sequence>
<keyword evidence="2" id="KW-0732">Signal</keyword>
<protein>
    <recommendedName>
        <fullName evidence="4">Carboxypeptidase regulatory-like domain-containing protein</fullName>
    </recommendedName>
</protein>
<name>A0AAU8LZP3_9BACT</name>
<feature type="region of interest" description="Disordered" evidence="1">
    <location>
        <begin position="597"/>
        <end position="616"/>
    </location>
</feature>
<dbReference type="SUPFAM" id="SSF49464">
    <property type="entry name" value="Carboxypeptidase regulatory domain-like"/>
    <property type="match status" value="1"/>
</dbReference>
<feature type="compositionally biased region" description="Low complexity" evidence="1">
    <location>
        <begin position="283"/>
        <end position="294"/>
    </location>
</feature>
<feature type="compositionally biased region" description="Pro residues" evidence="1">
    <location>
        <begin position="325"/>
        <end position="341"/>
    </location>
</feature>
<evidence type="ECO:0000256" key="2">
    <source>
        <dbReference type="SAM" id="SignalP"/>
    </source>
</evidence>
<proteinExistence type="predicted"/>
<dbReference type="AlphaFoldDB" id="A0AAU8LZP3"/>
<reference evidence="3" key="1">
    <citation type="journal article" date="2024" name="Syst. Appl. Microbiol.">
        <title>First single-strain enrichments of Electrothrix cable bacteria, description of E. aestuarii sp. nov. and E. rattekaaiensis sp. nov., and proposal of a cable bacteria taxonomy following the rules of the SeqCode.</title>
        <authorList>
            <person name="Plum-Jensen L.E."/>
            <person name="Schramm A."/>
            <person name="Marshall I.P.G."/>
        </authorList>
    </citation>
    <scope>NUCLEOTIDE SEQUENCE</scope>
    <source>
        <strain evidence="3">Rat1</strain>
    </source>
</reference>
<evidence type="ECO:0000313" key="3">
    <source>
        <dbReference type="EMBL" id="XCN74281.1"/>
    </source>
</evidence>
<reference evidence="3" key="2">
    <citation type="submission" date="2024-06" db="EMBL/GenBank/DDBJ databases">
        <authorList>
            <person name="Plum-Jensen L.E."/>
            <person name="Schramm A."/>
            <person name="Marshall I.P.G."/>
        </authorList>
    </citation>
    <scope>NUCLEOTIDE SEQUENCE</scope>
    <source>
        <strain evidence="3">Rat1</strain>
    </source>
</reference>
<dbReference type="EMBL" id="CP159373">
    <property type="protein sequence ID" value="XCN74281.1"/>
    <property type="molecule type" value="Genomic_DNA"/>
</dbReference>
<organism evidence="3">
    <name type="scientific">Candidatus Electrothrix aestuarii</name>
    <dbReference type="NCBI Taxonomy" id="3062594"/>
    <lineage>
        <taxon>Bacteria</taxon>
        <taxon>Pseudomonadati</taxon>
        <taxon>Thermodesulfobacteriota</taxon>
        <taxon>Desulfobulbia</taxon>
        <taxon>Desulfobulbales</taxon>
        <taxon>Desulfobulbaceae</taxon>
        <taxon>Candidatus Electrothrix</taxon>
    </lineage>
</organism>
<feature type="region of interest" description="Disordered" evidence="1">
    <location>
        <begin position="707"/>
        <end position="737"/>
    </location>
</feature>
<feature type="compositionally biased region" description="Low complexity" evidence="1">
    <location>
        <begin position="712"/>
        <end position="724"/>
    </location>
</feature>
<evidence type="ECO:0000256" key="1">
    <source>
        <dbReference type="SAM" id="MobiDB-lite"/>
    </source>
</evidence>
<dbReference type="KEGG" id="eaj:Q3M24_05905"/>
<feature type="region of interest" description="Disordered" evidence="1">
    <location>
        <begin position="273"/>
        <end position="346"/>
    </location>
</feature>
<feature type="signal peptide" evidence="2">
    <location>
        <begin position="1"/>
        <end position="38"/>
    </location>
</feature>